<accession>A0A381Z563</accession>
<proteinExistence type="predicted"/>
<reference evidence="1" key="1">
    <citation type="submission" date="2018-05" db="EMBL/GenBank/DDBJ databases">
        <authorList>
            <person name="Lanie J.A."/>
            <person name="Ng W.-L."/>
            <person name="Kazmierczak K.M."/>
            <person name="Andrzejewski T.M."/>
            <person name="Davidsen T.M."/>
            <person name="Wayne K.J."/>
            <person name="Tettelin H."/>
            <person name="Glass J.I."/>
            <person name="Rusch D."/>
            <person name="Podicherti R."/>
            <person name="Tsui H.-C.T."/>
            <person name="Winkler M.E."/>
        </authorList>
    </citation>
    <scope>NUCLEOTIDE SEQUENCE</scope>
</reference>
<protein>
    <submittedName>
        <fullName evidence="1">Uncharacterized protein</fullName>
    </submittedName>
</protein>
<sequence>MAANQIVIRNLTEHSQVNGVVTGQEFQTLIHHLYREVLE</sequence>
<gene>
    <name evidence="1" type="ORF">METZ01_LOCUS136787</name>
</gene>
<dbReference type="AlphaFoldDB" id="A0A381Z563"/>
<organism evidence="1">
    <name type="scientific">marine metagenome</name>
    <dbReference type="NCBI Taxonomy" id="408172"/>
    <lineage>
        <taxon>unclassified sequences</taxon>
        <taxon>metagenomes</taxon>
        <taxon>ecological metagenomes</taxon>
    </lineage>
</organism>
<name>A0A381Z563_9ZZZZ</name>
<evidence type="ECO:0000313" key="1">
    <source>
        <dbReference type="EMBL" id="SVA83933.1"/>
    </source>
</evidence>
<dbReference type="EMBL" id="UINC01019853">
    <property type="protein sequence ID" value="SVA83933.1"/>
    <property type="molecule type" value="Genomic_DNA"/>
</dbReference>
<feature type="non-terminal residue" evidence="1">
    <location>
        <position position="39"/>
    </location>
</feature>